<dbReference type="Proteomes" id="UP000658131">
    <property type="component" value="Unassembled WGS sequence"/>
</dbReference>
<dbReference type="InterPro" id="IPR023885">
    <property type="entry name" value="4Fe4S-binding_SPASM_dom"/>
</dbReference>
<dbReference type="SUPFAM" id="SSF102114">
    <property type="entry name" value="Radical SAM enzymes"/>
    <property type="match status" value="1"/>
</dbReference>
<keyword evidence="2" id="KW-0479">Metal-binding</keyword>
<keyword evidence="4" id="KW-0411">Iron-sulfur</keyword>
<dbReference type="CDD" id="cd21128">
    <property type="entry name" value="SPASM_rSAM"/>
    <property type="match status" value="1"/>
</dbReference>
<protein>
    <submittedName>
        <fullName evidence="7">Radical SAM protein</fullName>
    </submittedName>
</protein>
<dbReference type="RefSeq" id="WP_262398824.1">
    <property type="nucleotide sequence ID" value="NZ_JACRTB010000003.1"/>
</dbReference>
<keyword evidence="8" id="KW-1185">Reference proteome</keyword>
<comment type="caution">
    <text evidence="7">The sequence shown here is derived from an EMBL/GenBank/DDBJ whole genome shotgun (WGS) entry which is preliminary data.</text>
</comment>
<keyword evidence="3" id="KW-0408">Iron</keyword>
<sequence>MSEKNMKENLQSFAVKKVLDYMEGDLDKNLPKLLEWADKFDKENLYASQRKVFHDILEHPDNNWYQMIKSLWTDIDPEVRKVFFENFIVNAALVGSSRQKKSKEEYGCNIPWAILMDPTSACNLHCTGCWAAEYGDKLNMSYETLDGIINQGTELGTYMYIYSGGEPLVRKKDIIRLCEAHPDCMFLAFTNGTLIDEAFADEMLRVKNFVPAISVEGFEEATDFRRGKGTYQAVMRAMDLLHQKKLPFGASCCYTSKNVDSISSESYIDHLVLKGAKFAWFFHYMPVGNEAVTDLLPTPEQREIMYHKIREYRDSKPIFTIDFQNDGEFVGGCIAGGRNYLHINANGDIEPCAFIHYSDSNIHEKTLLEAYQSPLFMAYKEGQPFNNNHLRPCPMLENPECLRSMVQRSGAHSTDMESPESAEHLCGKCVPYAENWIATADKLWSCSGNCAGCGAGKQ</sequence>
<dbReference type="InterPro" id="IPR058240">
    <property type="entry name" value="rSAM_sf"/>
</dbReference>
<dbReference type="InterPro" id="IPR007197">
    <property type="entry name" value="rSAM"/>
</dbReference>
<dbReference type="InterPro" id="IPR013785">
    <property type="entry name" value="Aldolase_TIM"/>
</dbReference>
<dbReference type="Pfam" id="PF13186">
    <property type="entry name" value="SPASM"/>
    <property type="match status" value="1"/>
</dbReference>
<feature type="domain" description="4Fe4S-binding SPASM" evidence="6">
    <location>
        <begin position="333"/>
        <end position="383"/>
    </location>
</feature>
<dbReference type="Gene3D" id="3.20.20.70">
    <property type="entry name" value="Aldolase class I"/>
    <property type="match status" value="1"/>
</dbReference>
<dbReference type="SFLD" id="SFLDS00029">
    <property type="entry name" value="Radical_SAM"/>
    <property type="match status" value="1"/>
</dbReference>
<dbReference type="PANTHER" id="PTHR43524">
    <property type="entry name" value="RADICAL SAM SUPERFAMILY PROTEIN"/>
    <property type="match status" value="1"/>
</dbReference>
<evidence type="ECO:0000259" key="5">
    <source>
        <dbReference type="Pfam" id="PF04055"/>
    </source>
</evidence>
<dbReference type="CDD" id="cd01335">
    <property type="entry name" value="Radical_SAM"/>
    <property type="match status" value="1"/>
</dbReference>
<keyword evidence="1" id="KW-0949">S-adenosyl-L-methionine</keyword>
<dbReference type="EMBL" id="JACRTB010000003">
    <property type="protein sequence ID" value="MBC8575167.1"/>
    <property type="molecule type" value="Genomic_DNA"/>
</dbReference>
<evidence type="ECO:0000256" key="1">
    <source>
        <dbReference type="ARBA" id="ARBA00022691"/>
    </source>
</evidence>
<evidence type="ECO:0000256" key="3">
    <source>
        <dbReference type="ARBA" id="ARBA00023004"/>
    </source>
</evidence>
<evidence type="ECO:0000313" key="8">
    <source>
        <dbReference type="Proteomes" id="UP000658131"/>
    </source>
</evidence>
<evidence type="ECO:0000256" key="4">
    <source>
        <dbReference type="ARBA" id="ARBA00023014"/>
    </source>
</evidence>
<name>A0ABR7NFH3_9FIRM</name>
<dbReference type="PANTHER" id="PTHR43524:SF1">
    <property type="entry name" value="RADICAL SAM SUPERFAMILY PROTEIN"/>
    <property type="match status" value="1"/>
</dbReference>
<accession>A0ABR7NFH3</accession>
<organism evidence="7 8">
    <name type="scientific">Yanshouia hominis</name>
    <dbReference type="NCBI Taxonomy" id="2763673"/>
    <lineage>
        <taxon>Bacteria</taxon>
        <taxon>Bacillati</taxon>
        <taxon>Bacillota</taxon>
        <taxon>Clostridia</taxon>
        <taxon>Eubacteriales</taxon>
        <taxon>Oscillospiraceae</taxon>
        <taxon>Yanshouia</taxon>
    </lineage>
</organism>
<dbReference type="Pfam" id="PF04055">
    <property type="entry name" value="Radical_SAM"/>
    <property type="match status" value="1"/>
</dbReference>
<evidence type="ECO:0000256" key="2">
    <source>
        <dbReference type="ARBA" id="ARBA00022723"/>
    </source>
</evidence>
<gene>
    <name evidence="7" type="ORF">H8717_01915</name>
</gene>
<feature type="domain" description="Radical SAM core" evidence="5">
    <location>
        <begin position="118"/>
        <end position="247"/>
    </location>
</feature>
<dbReference type="SFLD" id="SFLDG01067">
    <property type="entry name" value="SPASM/twitch_domain_containing"/>
    <property type="match status" value="1"/>
</dbReference>
<evidence type="ECO:0000313" key="7">
    <source>
        <dbReference type="EMBL" id="MBC8575167.1"/>
    </source>
</evidence>
<evidence type="ECO:0000259" key="6">
    <source>
        <dbReference type="Pfam" id="PF13186"/>
    </source>
</evidence>
<reference evidence="7 8" key="1">
    <citation type="submission" date="2020-08" db="EMBL/GenBank/DDBJ databases">
        <title>Genome public.</title>
        <authorList>
            <person name="Liu C."/>
            <person name="Sun Q."/>
        </authorList>
    </citation>
    <scope>NUCLEOTIDE SEQUENCE [LARGE SCALE GENOMIC DNA]</scope>
    <source>
        <strain evidence="7 8">BX1</strain>
    </source>
</reference>
<proteinExistence type="predicted"/>